<evidence type="ECO:0000313" key="3">
    <source>
        <dbReference type="EMBL" id="MTU04493.1"/>
    </source>
</evidence>
<dbReference type="GeneID" id="49407772"/>
<dbReference type="EMBL" id="CBDS010000069">
    <property type="protein sequence ID" value="CDB45964.1"/>
    <property type="molecule type" value="Genomic_DNA"/>
</dbReference>
<dbReference type="EMBL" id="WNBW01000007">
    <property type="protein sequence ID" value="MTU04493.1"/>
    <property type="molecule type" value="Genomic_DNA"/>
</dbReference>
<evidence type="ECO:0000313" key="2">
    <source>
        <dbReference type="EMBL" id="MTT76429.1"/>
    </source>
</evidence>
<dbReference type="RefSeq" id="WP_021717939.1">
    <property type="nucleotide sequence ID" value="NZ_AP019004.1"/>
</dbReference>
<name>A0A3G9GSY3_9FIRM</name>
<dbReference type="Proteomes" id="UP000443070">
    <property type="component" value="Unassembled WGS sequence"/>
</dbReference>
<protein>
    <submittedName>
        <fullName evidence="2">DUF3783 domain-containing protein</fullName>
    </submittedName>
</protein>
<organism evidence="1">
    <name type="scientific">Phascolarctobacterium faecium</name>
    <dbReference type="NCBI Taxonomy" id="33025"/>
    <lineage>
        <taxon>Bacteria</taxon>
        <taxon>Bacillati</taxon>
        <taxon>Bacillota</taxon>
        <taxon>Negativicutes</taxon>
        <taxon>Acidaminococcales</taxon>
        <taxon>Acidaminococcaceae</taxon>
        <taxon>Phascolarctobacterium</taxon>
    </lineage>
</organism>
<dbReference type="InterPro" id="IPR016621">
    <property type="entry name" value="UCP014543"/>
</dbReference>
<sequence length="135" mass="15678">MNNSVALLYNFNEEKLKMIKMVCMMMQVRFKEVARAEYEQPLGALLGISGIENHGEVYQGEEFQEEMLVLHGFDGSKLQKFLIALQRVGVGRIELKAMITENNKSWNGLALYEELCQEREAFKKMEAERRNKVQK</sequence>
<evidence type="ECO:0000313" key="4">
    <source>
        <dbReference type="Proteomes" id="UP000443070"/>
    </source>
</evidence>
<reference evidence="4 5" key="2">
    <citation type="journal article" date="2019" name="Nat. Med.">
        <title>A library of human gut bacterial isolates paired with longitudinal multiomics data enables mechanistic microbiome research.</title>
        <authorList>
            <person name="Poyet M."/>
            <person name="Groussin M."/>
            <person name="Gibbons S.M."/>
            <person name="Avila-Pacheco J."/>
            <person name="Jiang X."/>
            <person name="Kearney S.M."/>
            <person name="Perrotta A.R."/>
            <person name="Berdy B."/>
            <person name="Zhao S."/>
            <person name="Lieberman T.D."/>
            <person name="Swanson P.K."/>
            <person name="Smith M."/>
            <person name="Roesemann S."/>
            <person name="Alexander J.E."/>
            <person name="Rich S.A."/>
            <person name="Livny J."/>
            <person name="Vlamakis H."/>
            <person name="Clish C."/>
            <person name="Bullock K."/>
            <person name="Deik A."/>
            <person name="Scott J."/>
            <person name="Pierce K.A."/>
            <person name="Xavier R.J."/>
            <person name="Alm E.J."/>
        </authorList>
    </citation>
    <scope>NUCLEOTIDE SEQUENCE [LARGE SCALE GENOMIC DNA]</scope>
    <source>
        <strain evidence="2 5">BIOML-A13</strain>
        <strain evidence="3 4">BIOML-A3</strain>
    </source>
</reference>
<accession>R6IHF8</accession>
<dbReference type="EMBL" id="WNBM01000007">
    <property type="protein sequence ID" value="MTT76429.1"/>
    <property type="molecule type" value="Genomic_DNA"/>
</dbReference>
<proteinExistence type="predicted"/>
<dbReference type="Pfam" id="PF12646">
    <property type="entry name" value="DUF3783"/>
    <property type="match status" value="1"/>
</dbReference>
<accession>A0A3G9GSY3</accession>
<dbReference type="OrthoDB" id="1049518at2"/>
<reference evidence="1" key="1">
    <citation type="submission" date="2012-11" db="EMBL/GenBank/DDBJ databases">
        <title>Dependencies among metagenomic species, viruses, plasmids and units of genetic variation.</title>
        <authorList>
            <person name="Nielsen H.B."/>
            <person name="Almeida M."/>
            <person name="Juncker A.S."/>
            <person name="Rasmussen S."/>
            <person name="Li J."/>
            <person name="Sunagawa S."/>
            <person name="Plichta D."/>
            <person name="Gautier L."/>
            <person name="Le Chatelier E."/>
            <person name="Peletier E."/>
            <person name="Bonde I."/>
            <person name="Nielsen T."/>
            <person name="Manichanh C."/>
            <person name="Arumugam M."/>
            <person name="Batto J."/>
            <person name="Santos M.B.Q.D."/>
            <person name="Blom N."/>
            <person name="Borruel N."/>
            <person name="Burgdorf K.S."/>
            <person name="Boumezbeur F."/>
            <person name="Casellas F."/>
            <person name="Dore J."/>
            <person name="Guarner F."/>
            <person name="Hansen T."/>
            <person name="Hildebrand F."/>
            <person name="Kaas R.S."/>
            <person name="Kennedy S."/>
            <person name="Kristiansen K."/>
            <person name="Kultima J.R."/>
            <person name="Leonard P."/>
            <person name="Levenez F."/>
            <person name="Lund O."/>
            <person name="Moumen B."/>
            <person name="Le Paslier D."/>
            <person name="Pons N."/>
            <person name="Pedersen O."/>
            <person name="Prifti E."/>
            <person name="Qin J."/>
            <person name="Raes J."/>
            <person name="Tap J."/>
            <person name="Tims S."/>
            <person name="Ussery D.W."/>
            <person name="Yamada T."/>
            <person name="MetaHit consortium"/>
            <person name="Renault P."/>
            <person name="Sicheritz-Ponten T."/>
            <person name="Bork P."/>
            <person name="Wang J."/>
            <person name="Brunak S."/>
            <person name="Ehrlich S.D."/>
        </authorList>
    </citation>
    <scope>NUCLEOTIDE SEQUENCE [LARGE SCALE GENOMIC DNA]</scope>
</reference>
<comment type="caution">
    <text evidence="1">The sequence shown here is derived from an EMBL/GenBank/DDBJ whole genome shotgun (WGS) entry which is preliminary data.</text>
</comment>
<dbReference type="Proteomes" id="UP000484547">
    <property type="component" value="Unassembled WGS sequence"/>
</dbReference>
<dbReference type="AlphaFoldDB" id="A0A3G9GSY3"/>
<evidence type="ECO:0000313" key="1">
    <source>
        <dbReference type="EMBL" id="CDB45964.1"/>
    </source>
</evidence>
<evidence type="ECO:0000313" key="5">
    <source>
        <dbReference type="Proteomes" id="UP000484547"/>
    </source>
</evidence>
<keyword evidence="4" id="KW-1185">Reference proteome</keyword>
<gene>
    <name evidence="1" type="ORF">BN533_01037</name>
    <name evidence="2" type="ORF">GMD11_09140</name>
    <name evidence="3" type="ORF">GMD18_08795</name>
</gene>